<evidence type="ECO:0000256" key="3">
    <source>
        <dbReference type="ARBA" id="ARBA00022553"/>
    </source>
</evidence>
<evidence type="ECO:0000313" key="12">
    <source>
        <dbReference type="Proteomes" id="UP000008367"/>
    </source>
</evidence>
<dbReference type="EMBL" id="AJSR01002363">
    <property type="protein sequence ID" value="EKM28830.1"/>
    <property type="molecule type" value="Genomic_DNA"/>
</dbReference>
<dbReference type="InterPro" id="IPR036890">
    <property type="entry name" value="HATPase_C_sf"/>
</dbReference>
<dbReference type="EC" id="2.7.13.3" evidence="2"/>
<evidence type="ECO:0000256" key="7">
    <source>
        <dbReference type="ARBA" id="ARBA00022840"/>
    </source>
</evidence>
<evidence type="ECO:0000256" key="5">
    <source>
        <dbReference type="ARBA" id="ARBA00022741"/>
    </source>
</evidence>
<comment type="catalytic activity">
    <reaction evidence="1">
        <text>ATP + protein L-histidine = ADP + protein N-phospho-L-histidine.</text>
        <dbReference type="EC" id="2.7.13.3"/>
    </reaction>
</comment>
<protein>
    <recommendedName>
        <fullName evidence="2">histidine kinase</fullName>
        <ecNumber evidence="2">2.7.13.3</ecNumber>
    </recommendedName>
</protein>
<evidence type="ECO:0000256" key="8">
    <source>
        <dbReference type="ARBA" id="ARBA00023012"/>
    </source>
</evidence>
<dbReference type="SUPFAM" id="SSF47384">
    <property type="entry name" value="Homodimeric domain of signal transducing histidine kinase"/>
    <property type="match status" value="1"/>
</dbReference>
<dbReference type="InterPro" id="IPR003594">
    <property type="entry name" value="HATPase_dom"/>
</dbReference>
<keyword evidence="3" id="KW-0597">Phosphoprotein</keyword>
<dbReference type="PANTHER" id="PTHR43065">
    <property type="entry name" value="SENSOR HISTIDINE KINASE"/>
    <property type="match status" value="1"/>
</dbReference>
<dbReference type="GO" id="GO:0005524">
    <property type="term" value="F:ATP binding"/>
    <property type="evidence" value="ECO:0007669"/>
    <property type="project" value="UniProtKB-KW"/>
</dbReference>
<reference evidence="11 12" key="1">
    <citation type="submission" date="2012-10" db="EMBL/GenBank/DDBJ databases">
        <title>Genome sequence of Vibrio Cholerae HENC-02.</title>
        <authorList>
            <person name="Eppinger M."/>
            <person name="Hasan N.A."/>
            <person name="Sengamalay N."/>
            <person name="Hine E."/>
            <person name="Su Q."/>
            <person name="Daugherty S.C."/>
            <person name="Young S."/>
            <person name="Sadzewicz L."/>
            <person name="Tallon L."/>
            <person name="Cebula T.A."/>
            <person name="Ravel J."/>
            <person name="Colwell R.R."/>
        </authorList>
    </citation>
    <scope>NUCLEOTIDE SEQUENCE [LARGE SCALE GENOMIC DNA]</scope>
    <source>
        <strain evidence="11 12">HENC-02</strain>
    </source>
</reference>
<dbReference type="STRING" id="669.AL538_17185"/>
<dbReference type="SUPFAM" id="SSF55874">
    <property type="entry name" value="ATPase domain of HSP90 chaperone/DNA topoisomerase II/histidine kinase"/>
    <property type="match status" value="1"/>
</dbReference>
<evidence type="ECO:0000256" key="9">
    <source>
        <dbReference type="SAM" id="Phobius"/>
    </source>
</evidence>
<proteinExistence type="predicted"/>
<dbReference type="Proteomes" id="UP000008367">
    <property type="component" value="Unassembled WGS sequence"/>
</dbReference>
<evidence type="ECO:0000256" key="1">
    <source>
        <dbReference type="ARBA" id="ARBA00000085"/>
    </source>
</evidence>
<dbReference type="AlphaFoldDB" id="A0A454CQY7"/>
<keyword evidence="5" id="KW-0547">Nucleotide-binding</keyword>
<dbReference type="GO" id="GO:0000155">
    <property type="term" value="F:phosphorelay sensor kinase activity"/>
    <property type="evidence" value="ECO:0007669"/>
    <property type="project" value="InterPro"/>
</dbReference>
<sequence>MLDLTSWKKVKYIKYAAIAVLALFIVSLVYRFGNKEYAIYVHNTANQVRWIFGLGSGVISGLAMMSYANILEKEGHGASLPFKLTGLSLVAYGIAAGALTVDLGLWVLIARMVCALSILCTLWIALRVFDDEKNKQLESHIQLSQQDAKLKELGELTSAVAHEIKTPLSSATMSCDLLEKQLPDNEATHRQLARIRQGLERAAEISHEVLNYAHHKPIRREVVSLKEVVEHALSLNQYRLEGFIVSTSLDDKLSVRGDAGQLEEVVTNLIGNAIDASQEHKQIYIETYQDKLVATLSISDWGTGMPQDKIAKAKTPFYTTKPRGEGTGMGLAISNQIILQHGGELNLRNSKKSDQVTGLTVEIRLPRNIE</sequence>
<name>A0A454CQY7_VIBHA</name>
<dbReference type="Gene3D" id="3.30.565.10">
    <property type="entry name" value="Histidine kinase-like ATPase, C-terminal domain"/>
    <property type="match status" value="1"/>
</dbReference>
<dbReference type="CDD" id="cd00075">
    <property type="entry name" value="HATPase"/>
    <property type="match status" value="1"/>
</dbReference>
<dbReference type="CDD" id="cd00082">
    <property type="entry name" value="HisKA"/>
    <property type="match status" value="1"/>
</dbReference>
<evidence type="ECO:0000256" key="6">
    <source>
        <dbReference type="ARBA" id="ARBA00022777"/>
    </source>
</evidence>
<feature type="domain" description="Histidine kinase" evidence="10">
    <location>
        <begin position="159"/>
        <end position="369"/>
    </location>
</feature>
<feature type="transmembrane region" description="Helical" evidence="9">
    <location>
        <begin position="12"/>
        <end position="30"/>
    </location>
</feature>
<keyword evidence="8" id="KW-0902">Two-component regulatory system</keyword>
<dbReference type="PROSITE" id="PS50109">
    <property type="entry name" value="HIS_KIN"/>
    <property type="match status" value="1"/>
</dbReference>
<dbReference type="Pfam" id="PF00512">
    <property type="entry name" value="HisKA"/>
    <property type="match status" value="1"/>
</dbReference>
<keyword evidence="6 11" id="KW-0418">Kinase</keyword>
<accession>A0A454CQY7</accession>
<keyword evidence="9" id="KW-0472">Membrane</keyword>
<evidence type="ECO:0000256" key="2">
    <source>
        <dbReference type="ARBA" id="ARBA00012438"/>
    </source>
</evidence>
<gene>
    <name evidence="11" type="ORF">VCHENC02_5309</name>
</gene>
<dbReference type="SMART" id="SM00387">
    <property type="entry name" value="HATPase_c"/>
    <property type="match status" value="1"/>
</dbReference>
<organism evidence="11 12">
    <name type="scientific">Vibrio harveyi</name>
    <name type="common">Beneckea harveyi</name>
    <dbReference type="NCBI Taxonomy" id="669"/>
    <lineage>
        <taxon>Bacteria</taxon>
        <taxon>Pseudomonadati</taxon>
        <taxon>Pseudomonadota</taxon>
        <taxon>Gammaproteobacteria</taxon>
        <taxon>Vibrionales</taxon>
        <taxon>Vibrionaceae</taxon>
        <taxon>Vibrio</taxon>
    </lineage>
</organism>
<dbReference type="PRINTS" id="PR00344">
    <property type="entry name" value="BCTRLSENSOR"/>
</dbReference>
<dbReference type="InterPro" id="IPR005467">
    <property type="entry name" value="His_kinase_dom"/>
</dbReference>
<dbReference type="InterPro" id="IPR036097">
    <property type="entry name" value="HisK_dim/P_sf"/>
</dbReference>
<evidence type="ECO:0000313" key="11">
    <source>
        <dbReference type="EMBL" id="EKM28830.1"/>
    </source>
</evidence>
<dbReference type="InterPro" id="IPR004358">
    <property type="entry name" value="Sig_transdc_His_kin-like_C"/>
</dbReference>
<feature type="non-terminal residue" evidence="11">
    <location>
        <position position="370"/>
    </location>
</feature>
<feature type="transmembrane region" description="Helical" evidence="9">
    <location>
        <begin position="50"/>
        <end position="68"/>
    </location>
</feature>
<comment type="caution">
    <text evidence="11">The sequence shown here is derived from an EMBL/GenBank/DDBJ whole genome shotgun (WGS) entry which is preliminary data.</text>
</comment>
<dbReference type="SMART" id="SM00388">
    <property type="entry name" value="HisKA"/>
    <property type="match status" value="1"/>
</dbReference>
<dbReference type="InterPro" id="IPR003661">
    <property type="entry name" value="HisK_dim/P_dom"/>
</dbReference>
<evidence type="ECO:0000256" key="4">
    <source>
        <dbReference type="ARBA" id="ARBA00022679"/>
    </source>
</evidence>
<keyword evidence="9" id="KW-1133">Transmembrane helix</keyword>
<dbReference type="Gene3D" id="1.10.287.130">
    <property type="match status" value="1"/>
</dbReference>
<feature type="transmembrane region" description="Helical" evidence="9">
    <location>
        <begin position="105"/>
        <end position="126"/>
    </location>
</feature>
<dbReference type="Pfam" id="PF02518">
    <property type="entry name" value="HATPase_c"/>
    <property type="match status" value="1"/>
</dbReference>
<feature type="transmembrane region" description="Helical" evidence="9">
    <location>
        <begin position="80"/>
        <end position="99"/>
    </location>
</feature>
<evidence type="ECO:0000259" key="10">
    <source>
        <dbReference type="PROSITE" id="PS50109"/>
    </source>
</evidence>
<keyword evidence="4" id="KW-0808">Transferase</keyword>
<keyword evidence="7" id="KW-0067">ATP-binding</keyword>
<keyword evidence="9" id="KW-0812">Transmembrane</keyword>
<dbReference type="PANTHER" id="PTHR43065:SF10">
    <property type="entry name" value="PEROXIDE STRESS-ACTIVATED HISTIDINE KINASE MAK3"/>
    <property type="match status" value="1"/>
</dbReference>